<accession>A0A1H6FRI6</accession>
<dbReference type="InterPro" id="IPR052952">
    <property type="entry name" value="MFS-Transporter"/>
</dbReference>
<keyword evidence="1" id="KW-0812">Transmembrane</keyword>
<dbReference type="Gene3D" id="1.20.1250.20">
    <property type="entry name" value="MFS general substrate transporter like domains"/>
    <property type="match status" value="1"/>
</dbReference>
<dbReference type="Proteomes" id="UP000199112">
    <property type="component" value="Unassembled WGS sequence"/>
</dbReference>
<dbReference type="PANTHER" id="PTHR23527">
    <property type="entry name" value="BLL3282 PROTEIN"/>
    <property type="match status" value="1"/>
</dbReference>
<dbReference type="InterPro" id="IPR036259">
    <property type="entry name" value="MFS_trans_sf"/>
</dbReference>
<dbReference type="PANTHER" id="PTHR23527:SF1">
    <property type="entry name" value="BLL3282 PROTEIN"/>
    <property type="match status" value="1"/>
</dbReference>
<evidence type="ECO:0000256" key="1">
    <source>
        <dbReference type="SAM" id="Phobius"/>
    </source>
</evidence>
<feature type="transmembrane region" description="Helical" evidence="1">
    <location>
        <begin position="273"/>
        <end position="294"/>
    </location>
</feature>
<feature type="transmembrane region" description="Helical" evidence="1">
    <location>
        <begin position="363"/>
        <end position="385"/>
    </location>
</feature>
<dbReference type="SUPFAM" id="SSF103473">
    <property type="entry name" value="MFS general substrate transporter"/>
    <property type="match status" value="1"/>
</dbReference>
<organism evidence="3 4">
    <name type="scientific">Natronorubrum sediminis</name>
    <dbReference type="NCBI Taxonomy" id="640943"/>
    <lineage>
        <taxon>Archaea</taxon>
        <taxon>Methanobacteriati</taxon>
        <taxon>Methanobacteriota</taxon>
        <taxon>Stenosarchaea group</taxon>
        <taxon>Halobacteria</taxon>
        <taxon>Halobacteriales</taxon>
        <taxon>Natrialbaceae</taxon>
        <taxon>Natronorubrum</taxon>
    </lineage>
</organism>
<keyword evidence="1" id="KW-1133">Transmembrane helix</keyword>
<dbReference type="RefSeq" id="WP_090506304.1">
    <property type="nucleotide sequence ID" value="NZ_FNWL01000001.1"/>
</dbReference>
<dbReference type="GO" id="GO:0022857">
    <property type="term" value="F:transmembrane transporter activity"/>
    <property type="evidence" value="ECO:0007669"/>
    <property type="project" value="InterPro"/>
</dbReference>
<dbReference type="AlphaFoldDB" id="A0A1H6FRI6"/>
<keyword evidence="4" id="KW-1185">Reference proteome</keyword>
<dbReference type="InterPro" id="IPR011701">
    <property type="entry name" value="MFS"/>
</dbReference>
<feature type="transmembrane region" description="Helical" evidence="1">
    <location>
        <begin position="233"/>
        <end position="253"/>
    </location>
</feature>
<dbReference type="Pfam" id="PF07690">
    <property type="entry name" value="MFS_1"/>
    <property type="match status" value="1"/>
</dbReference>
<gene>
    <name evidence="3" type="ORF">SAMN04487967_1422</name>
</gene>
<evidence type="ECO:0000259" key="2">
    <source>
        <dbReference type="PROSITE" id="PS50850"/>
    </source>
</evidence>
<protein>
    <submittedName>
        <fullName evidence="3">Predicted arabinose efflux permease, MFS family</fullName>
    </submittedName>
</protein>
<dbReference type="EMBL" id="FNWL01000001">
    <property type="protein sequence ID" value="SEH13516.1"/>
    <property type="molecule type" value="Genomic_DNA"/>
</dbReference>
<feature type="transmembrane region" description="Helical" evidence="1">
    <location>
        <begin position="300"/>
        <end position="319"/>
    </location>
</feature>
<keyword evidence="1" id="KW-0472">Membrane</keyword>
<sequence length="388" mass="40381">MASRFWKLVSQVTIWHVAASICYYAIYAGTSLFSDAFSLSGFEVGLVITSLTLGYAIFLLPLGVATDRFGEHTTLTLGLIGLSVGTFLVALAPNYGLLLVAVFVLGSAYGTATPGTNKAIFDNIKPERQHRAIGVKQIGPTIGSAVSSLLVTGLVGYLFWQAGFLVAAGVGVVCALLFYLTYSGTSAAATTYPDFGKLLSNRTYLFLVTAGVCIGAGFYTTTGYTVLYVDEGIGAAVATGGIVLALLQVFSSVGKVLSGWLADTLPGTPRRRIGAILFVQVFLGGFVFFLVTLTETPLEATVVFSVLGFLVLGSTGVYYSCISTVVTDDEIGAASSAGQFAMTFGGLLAPPVFGFLIDTTGYAAAWSFLGVLALLGSGFIALVVLTAE</sequence>
<feature type="transmembrane region" description="Helical" evidence="1">
    <location>
        <begin position="164"/>
        <end position="182"/>
    </location>
</feature>
<feature type="transmembrane region" description="Helical" evidence="1">
    <location>
        <begin position="39"/>
        <end position="62"/>
    </location>
</feature>
<feature type="transmembrane region" description="Helical" evidence="1">
    <location>
        <begin position="340"/>
        <end position="357"/>
    </location>
</feature>
<evidence type="ECO:0000313" key="3">
    <source>
        <dbReference type="EMBL" id="SEH13516.1"/>
    </source>
</evidence>
<dbReference type="InterPro" id="IPR020846">
    <property type="entry name" value="MFS_dom"/>
</dbReference>
<reference evidence="4" key="1">
    <citation type="submission" date="2016-10" db="EMBL/GenBank/DDBJ databases">
        <authorList>
            <person name="Varghese N."/>
            <person name="Submissions S."/>
        </authorList>
    </citation>
    <scope>NUCLEOTIDE SEQUENCE [LARGE SCALE GENOMIC DNA]</scope>
    <source>
        <strain evidence="4">CGMCC 1.8981</strain>
    </source>
</reference>
<feature type="transmembrane region" description="Helical" evidence="1">
    <location>
        <begin position="203"/>
        <end position="227"/>
    </location>
</feature>
<dbReference type="PROSITE" id="PS50850">
    <property type="entry name" value="MFS"/>
    <property type="match status" value="1"/>
</dbReference>
<proteinExistence type="predicted"/>
<feature type="transmembrane region" description="Helical" evidence="1">
    <location>
        <begin position="12"/>
        <end position="33"/>
    </location>
</feature>
<feature type="transmembrane region" description="Helical" evidence="1">
    <location>
        <begin position="74"/>
        <end position="92"/>
    </location>
</feature>
<feature type="domain" description="Major facilitator superfamily (MFS) profile" evidence="2">
    <location>
        <begin position="1"/>
        <end position="388"/>
    </location>
</feature>
<evidence type="ECO:0000313" key="4">
    <source>
        <dbReference type="Proteomes" id="UP000199112"/>
    </source>
</evidence>
<dbReference type="OrthoDB" id="306263at2157"/>
<name>A0A1H6FRI6_9EURY</name>